<dbReference type="InterPro" id="IPR037066">
    <property type="entry name" value="Plug_dom_sf"/>
</dbReference>
<keyword evidence="5 12" id="KW-0732">Signal</keyword>
<dbReference type="InterPro" id="IPR001711">
    <property type="entry name" value="PLipase_C_Pinositol-sp_Y"/>
</dbReference>
<dbReference type="InterPro" id="IPR036942">
    <property type="entry name" value="Beta-barrel_TonB_sf"/>
</dbReference>
<keyword evidence="9 10" id="KW-0998">Cell outer membrane</keyword>
<evidence type="ECO:0000256" key="11">
    <source>
        <dbReference type="RuleBase" id="RU003357"/>
    </source>
</evidence>
<comment type="caution">
    <text evidence="14">The sequence shown here is derived from an EMBL/GenBank/DDBJ whole genome shotgun (WGS) entry which is preliminary data.</text>
</comment>
<keyword evidence="3 10" id="KW-1134">Transmembrane beta strand</keyword>
<dbReference type="GO" id="GO:0006629">
    <property type="term" value="P:lipid metabolic process"/>
    <property type="evidence" value="ECO:0007669"/>
    <property type="project" value="InterPro"/>
</dbReference>
<evidence type="ECO:0000256" key="9">
    <source>
        <dbReference type="ARBA" id="ARBA00023237"/>
    </source>
</evidence>
<protein>
    <submittedName>
        <fullName evidence="14">TonB-dependent hemoglobin/transferrin/lactoferrin family receptor</fullName>
    </submittedName>
</protein>
<reference evidence="14 15" key="2">
    <citation type="submission" date="2020-03" db="EMBL/GenBank/DDBJ databases">
        <title>Campylobacter portucalensis sp. nov., a new species of Campylobacter isolated from the reproductive tract of bulls.</title>
        <authorList>
            <person name="Silva M.F."/>
            <person name="Pereira G."/>
            <person name="Carneiro C."/>
            <person name="Hemphill A."/>
            <person name="Mateus L."/>
            <person name="Lopes-Da-Costa L."/>
            <person name="Silva E."/>
        </authorList>
    </citation>
    <scope>NUCLEOTIDE SEQUENCE [LARGE SCALE GENOMIC DNA]</scope>
    <source>
        <strain evidence="14 15">FMV-PI01</strain>
    </source>
</reference>
<dbReference type="AlphaFoldDB" id="A0A6L5WKI8"/>
<dbReference type="PROSITE" id="PS01156">
    <property type="entry name" value="TONB_DEPENDENT_REC_2"/>
    <property type="match status" value="1"/>
</dbReference>
<feature type="signal peptide" evidence="12">
    <location>
        <begin position="1"/>
        <end position="21"/>
    </location>
</feature>
<dbReference type="GO" id="GO:0015344">
    <property type="term" value="F:siderophore uptake transmembrane transporter activity"/>
    <property type="evidence" value="ECO:0007669"/>
    <property type="project" value="TreeGrafter"/>
</dbReference>
<dbReference type="Proteomes" id="UP000476338">
    <property type="component" value="Unassembled WGS sequence"/>
</dbReference>
<feature type="chain" id="PRO_5026996553" evidence="12">
    <location>
        <begin position="22"/>
        <end position="823"/>
    </location>
</feature>
<dbReference type="InterPro" id="IPR000531">
    <property type="entry name" value="Beta-barrel_TonB"/>
</dbReference>
<keyword evidence="6 11" id="KW-0798">TonB box</keyword>
<dbReference type="InterPro" id="IPR010949">
    <property type="entry name" value="TonB_Hb/transfer/lactofer_rcpt"/>
</dbReference>
<evidence type="ECO:0000256" key="12">
    <source>
        <dbReference type="SAM" id="SignalP"/>
    </source>
</evidence>
<comment type="subcellular location">
    <subcellularLocation>
        <location evidence="1 10">Cell outer membrane</location>
        <topology evidence="1 10">Multi-pass membrane protein</topology>
    </subcellularLocation>
</comment>
<evidence type="ECO:0000313" key="14">
    <source>
        <dbReference type="EMBL" id="MSN96932.1"/>
    </source>
</evidence>
<name>A0A6L5WKI8_9BACT</name>
<keyword evidence="15" id="KW-1185">Reference proteome</keyword>
<keyword evidence="4 10" id="KW-0812">Transmembrane</keyword>
<dbReference type="GO" id="GO:0044718">
    <property type="term" value="P:siderophore transmembrane transport"/>
    <property type="evidence" value="ECO:0007669"/>
    <property type="project" value="TreeGrafter"/>
</dbReference>
<dbReference type="Pfam" id="PF00593">
    <property type="entry name" value="TonB_dep_Rec_b-barrel"/>
    <property type="match status" value="1"/>
</dbReference>
<keyword evidence="7 10" id="KW-0472">Membrane</keyword>
<reference evidence="14 15" key="1">
    <citation type="submission" date="2019-09" db="EMBL/GenBank/DDBJ databases">
        <authorList>
            <person name="Silva M."/>
            <person name="Pereira G."/>
            <person name="Lopes-Da-Costa L."/>
            <person name="Silva E."/>
        </authorList>
    </citation>
    <scope>NUCLEOTIDE SEQUENCE [LARGE SCALE GENOMIC DNA]</scope>
    <source>
        <strain evidence="14 15">FMV-PI01</strain>
    </source>
</reference>
<dbReference type="Pfam" id="PF07715">
    <property type="entry name" value="Plug"/>
    <property type="match status" value="1"/>
</dbReference>
<evidence type="ECO:0000256" key="2">
    <source>
        <dbReference type="ARBA" id="ARBA00022448"/>
    </source>
</evidence>
<evidence type="ECO:0000256" key="7">
    <source>
        <dbReference type="ARBA" id="ARBA00023136"/>
    </source>
</evidence>
<keyword evidence="2 10" id="KW-0813">Transport</keyword>
<dbReference type="Gene3D" id="2.170.130.10">
    <property type="entry name" value="TonB-dependent receptor, plug domain"/>
    <property type="match status" value="1"/>
</dbReference>
<proteinExistence type="inferred from homology"/>
<organism evidence="14 15">
    <name type="scientific">Campylobacter portucalensis</name>
    <dbReference type="NCBI Taxonomy" id="2608384"/>
    <lineage>
        <taxon>Bacteria</taxon>
        <taxon>Pseudomonadati</taxon>
        <taxon>Campylobacterota</taxon>
        <taxon>Epsilonproteobacteria</taxon>
        <taxon>Campylobacterales</taxon>
        <taxon>Campylobacteraceae</taxon>
        <taxon>Campylobacter</taxon>
    </lineage>
</organism>
<dbReference type="GO" id="GO:0009279">
    <property type="term" value="C:cell outer membrane"/>
    <property type="evidence" value="ECO:0007669"/>
    <property type="project" value="UniProtKB-SubCell"/>
</dbReference>
<dbReference type="NCBIfam" id="TIGR01786">
    <property type="entry name" value="TonB-hemlactrns"/>
    <property type="match status" value="1"/>
</dbReference>
<dbReference type="InterPro" id="IPR010917">
    <property type="entry name" value="TonB_rcpt_CS"/>
</dbReference>
<dbReference type="PROSITE" id="PS50008">
    <property type="entry name" value="PIPLC_Y_DOMAIN"/>
    <property type="match status" value="1"/>
</dbReference>
<dbReference type="Gene3D" id="2.40.170.20">
    <property type="entry name" value="TonB-dependent receptor, beta-barrel domain"/>
    <property type="match status" value="1"/>
</dbReference>
<comment type="similarity">
    <text evidence="10 11">Belongs to the TonB-dependent receptor family.</text>
</comment>
<dbReference type="RefSeq" id="WP_154571186.1">
    <property type="nucleotide sequence ID" value="NZ_VWSJ01000028.1"/>
</dbReference>
<dbReference type="GO" id="GO:0004435">
    <property type="term" value="F:phosphatidylinositol-4,5-bisphosphate phospholipase C activity"/>
    <property type="evidence" value="ECO:0007669"/>
    <property type="project" value="InterPro"/>
</dbReference>
<evidence type="ECO:0000256" key="6">
    <source>
        <dbReference type="ARBA" id="ARBA00023077"/>
    </source>
</evidence>
<gene>
    <name evidence="14" type="ORF">F1B92_07140</name>
</gene>
<dbReference type="EMBL" id="VWSJ01000028">
    <property type="protein sequence ID" value="MSN96932.1"/>
    <property type="molecule type" value="Genomic_DNA"/>
</dbReference>
<dbReference type="PANTHER" id="PTHR30069:SF29">
    <property type="entry name" value="HEMOGLOBIN AND HEMOGLOBIN-HAPTOGLOBIN-BINDING PROTEIN 1-RELATED"/>
    <property type="match status" value="1"/>
</dbReference>
<dbReference type="InterPro" id="IPR012910">
    <property type="entry name" value="Plug_dom"/>
</dbReference>
<evidence type="ECO:0000256" key="3">
    <source>
        <dbReference type="ARBA" id="ARBA00022452"/>
    </source>
</evidence>
<feature type="domain" description="PI-PLC Y-box" evidence="13">
    <location>
        <begin position="240"/>
        <end position="311"/>
    </location>
</feature>
<evidence type="ECO:0000256" key="4">
    <source>
        <dbReference type="ARBA" id="ARBA00022692"/>
    </source>
</evidence>
<dbReference type="PANTHER" id="PTHR30069">
    <property type="entry name" value="TONB-DEPENDENT OUTER MEMBRANE RECEPTOR"/>
    <property type="match status" value="1"/>
</dbReference>
<evidence type="ECO:0000256" key="5">
    <source>
        <dbReference type="ARBA" id="ARBA00022729"/>
    </source>
</evidence>
<sequence length="823" mass="94167">MKKKLTIITPPLLLMCNVLNANEEAILLDKVEVNTYRISAKKQEMNDSKITKSMIIDERDLVKHEAGVSISDAGRSGANGYAIRGVDKNRVSVKIDGIEAAESFQPSYDIKKGFVSGVRSGTELENLSSINISKGANSIKGGSGALGGVILMQTKVAQDFVKPNKNLGFYNKTGYTTKNNEFKQVVGAGFVVSGFEGLFQYTKRKGKETKNYIIDSVEDRYVCGSNTTASDYNKFCGPGRILPNPLRYDTNSYLAKIGYRFDDHFVNLFYESKNIKNNIEEKTFPASRNNTLTQDKTPYKRYGISYELYPSGGGILEELKFQIARQEVDQIYNEKSYPLRQTPIYKILKTTQNKNQIDINLNTTDLEFKDTYHSIYFGSGFSDMKFDSEIYWPDNISKKSINLKNRNFLNLKLDENGLPTIIPAPKEKLSIKRKSQYTQYLTFDGINNAMFKYQIINDKIYLVNDYFIYTRPIDVKTFYAYIGDNIQFNDNISLNIGARYDKTIYKLHQTDKLGQSGEIAKALWDMPDKKSLDAISYNFDINYKVFDDAYIGYSFNTAFRFPTIEESFLEYRSDNNYISNFNINKESAYNHEISFNLNNDFTSLSLVGFYTKYNNFIDYELTNIVGKDPTYGYDEKKLQYQYKNIDKATIKGIEAKMLLDGKAINLDGFYTILMASYQKGKKSDGTSLMAAQPLTFGFSLGYDAPKYSIVFNGKFQKSHTGNFYFKTDGRNKEVKDIKLKEISTKSYFVGDLLLEYRINENFKLNLGIFNIFDTNYTPWETIRENKNNGSLYFISEQEDSKASGKERLSAPGRNYGLSFEMKF</sequence>
<dbReference type="GO" id="GO:0035556">
    <property type="term" value="P:intracellular signal transduction"/>
    <property type="evidence" value="ECO:0007669"/>
    <property type="project" value="InterPro"/>
</dbReference>
<dbReference type="InterPro" id="IPR039426">
    <property type="entry name" value="TonB-dep_rcpt-like"/>
</dbReference>
<evidence type="ECO:0000256" key="10">
    <source>
        <dbReference type="PROSITE-ProRule" id="PRU01360"/>
    </source>
</evidence>
<dbReference type="PROSITE" id="PS52016">
    <property type="entry name" value="TONB_DEPENDENT_REC_3"/>
    <property type="match status" value="1"/>
</dbReference>
<evidence type="ECO:0000256" key="8">
    <source>
        <dbReference type="ARBA" id="ARBA00023170"/>
    </source>
</evidence>
<keyword evidence="8 14" id="KW-0675">Receptor</keyword>
<evidence type="ECO:0000313" key="15">
    <source>
        <dbReference type="Proteomes" id="UP000476338"/>
    </source>
</evidence>
<evidence type="ECO:0000259" key="13">
    <source>
        <dbReference type="PROSITE" id="PS50008"/>
    </source>
</evidence>
<evidence type="ECO:0000256" key="1">
    <source>
        <dbReference type="ARBA" id="ARBA00004571"/>
    </source>
</evidence>
<dbReference type="SUPFAM" id="SSF56935">
    <property type="entry name" value="Porins"/>
    <property type="match status" value="1"/>
</dbReference>
<accession>A0A6L5WKI8</accession>